<dbReference type="EMBL" id="AP025591">
    <property type="protein sequence ID" value="BDG03399.1"/>
    <property type="molecule type" value="Genomic_DNA"/>
</dbReference>
<keyword evidence="6" id="KW-1185">Reference proteome</keyword>
<reference evidence="6" key="1">
    <citation type="journal article" date="2022" name="Int. J. Syst. Evol. Microbiol.">
        <title>Anaeromyxobacter oryzae sp. nov., Anaeromyxobacter diazotrophicus sp. nov. and Anaeromyxobacter paludicola sp. nov., isolated from paddy soils.</title>
        <authorList>
            <person name="Itoh H."/>
            <person name="Xu Z."/>
            <person name="Mise K."/>
            <person name="Masuda Y."/>
            <person name="Ushijima N."/>
            <person name="Hayakawa C."/>
            <person name="Shiratori Y."/>
            <person name="Senoo K."/>
        </authorList>
    </citation>
    <scope>NUCLEOTIDE SEQUENCE [LARGE SCALE GENOMIC DNA]</scope>
    <source>
        <strain evidence="6">Red232</strain>
    </source>
</reference>
<evidence type="ECO:0000313" key="6">
    <source>
        <dbReference type="Proteomes" id="UP001162891"/>
    </source>
</evidence>
<evidence type="ECO:0000256" key="2">
    <source>
        <dbReference type="ARBA" id="ARBA00022741"/>
    </source>
</evidence>
<dbReference type="Pfam" id="PF12399">
    <property type="entry name" value="BCA_ABC_TP_C"/>
    <property type="match status" value="1"/>
</dbReference>
<feature type="domain" description="ABC transporter" evidence="4">
    <location>
        <begin position="11"/>
        <end position="259"/>
    </location>
</feature>
<dbReference type="InterPro" id="IPR051120">
    <property type="entry name" value="ABC_AA/LPS_Transport"/>
</dbReference>
<evidence type="ECO:0000256" key="3">
    <source>
        <dbReference type="ARBA" id="ARBA00022840"/>
    </source>
</evidence>
<dbReference type="PANTHER" id="PTHR45772:SF7">
    <property type="entry name" value="AMINO ACID ABC TRANSPORTER ATP-BINDING PROTEIN"/>
    <property type="match status" value="1"/>
</dbReference>
<accession>A0ABN6MQY7</accession>
<dbReference type="InterPro" id="IPR027417">
    <property type="entry name" value="P-loop_NTPase"/>
</dbReference>
<sequence length="281" mass="30248">MNRVISPANPLEAAHVTMRFGGLKALSDFNLVMRPGELVGLIGPNGAGKTTAFNALTGVYVPSEGEVLVAGARVNGEKPHQICARGVARTFQNIRLFKELSALDNVRIACHAGASSGFFDALFLTSHHRAEEGRILARAEEYLAVMGLAHRAGEIAKNLPYGEQRRLEIARALATGPKVLCLDEPAAGMNAAEKIELMRLIRGVRDSFGIAILVIEHDMRLVMGVSERLLVLDHGVTIAEGKPEAIRKDPKVIEAYLGDAYLEEKKIAVPEGRVRGEGGDA</sequence>
<dbReference type="InterPro" id="IPR003593">
    <property type="entry name" value="AAA+_ATPase"/>
</dbReference>
<dbReference type="SMART" id="SM00382">
    <property type="entry name" value="AAA"/>
    <property type="match status" value="1"/>
</dbReference>
<proteinExistence type="predicted"/>
<evidence type="ECO:0000259" key="4">
    <source>
        <dbReference type="PROSITE" id="PS50893"/>
    </source>
</evidence>
<evidence type="ECO:0000313" key="5">
    <source>
        <dbReference type="EMBL" id="BDG03399.1"/>
    </source>
</evidence>
<keyword evidence="1" id="KW-0813">Transport</keyword>
<dbReference type="SUPFAM" id="SSF52540">
    <property type="entry name" value="P-loop containing nucleoside triphosphate hydrolases"/>
    <property type="match status" value="1"/>
</dbReference>
<dbReference type="Proteomes" id="UP001162891">
    <property type="component" value="Chromosome"/>
</dbReference>
<dbReference type="InterPro" id="IPR003439">
    <property type="entry name" value="ABC_transporter-like_ATP-bd"/>
</dbReference>
<keyword evidence="3 5" id="KW-0067">ATP-binding</keyword>
<dbReference type="CDD" id="cd03219">
    <property type="entry name" value="ABC_Mj1267_LivG_branched"/>
    <property type="match status" value="1"/>
</dbReference>
<dbReference type="PROSITE" id="PS50893">
    <property type="entry name" value="ABC_TRANSPORTER_2"/>
    <property type="match status" value="1"/>
</dbReference>
<name>A0ABN6MQY7_9BACT</name>
<keyword evidence="2" id="KW-0547">Nucleotide-binding</keyword>
<dbReference type="Pfam" id="PF00005">
    <property type="entry name" value="ABC_tran"/>
    <property type="match status" value="1"/>
</dbReference>
<protein>
    <submittedName>
        <fullName evidence="5">ABC transporter ATP-binding protein</fullName>
    </submittedName>
</protein>
<dbReference type="InterPro" id="IPR032823">
    <property type="entry name" value="BCA_ABC_TP_C"/>
</dbReference>
<dbReference type="GO" id="GO:0005524">
    <property type="term" value="F:ATP binding"/>
    <property type="evidence" value="ECO:0007669"/>
    <property type="project" value="UniProtKB-KW"/>
</dbReference>
<dbReference type="Gene3D" id="3.40.50.300">
    <property type="entry name" value="P-loop containing nucleotide triphosphate hydrolases"/>
    <property type="match status" value="1"/>
</dbReference>
<gene>
    <name evidence="5" type="ORF">AMOR_23950</name>
</gene>
<organism evidence="5 6">
    <name type="scientific">Anaeromyxobacter oryzae</name>
    <dbReference type="NCBI Taxonomy" id="2918170"/>
    <lineage>
        <taxon>Bacteria</taxon>
        <taxon>Pseudomonadati</taxon>
        <taxon>Myxococcota</taxon>
        <taxon>Myxococcia</taxon>
        <taxon>Myxococcales</taxon>
        <taxon>Cystobacterineae</taxon>
        <taxon>Anaeromyxobacteraceae</taxon>
        <taxon>Anaeromyxobacter</taxon>
    </lineage>
</organism>
<evidence type="ECO:0000256" key="1">
    <source>
        <dbReference type="ARBA" id="ARBA00022448"/>
    </source>
</evidence>
<dbReference type="PANTHER" id="PTHR45772">
    <property type="entry name" value="CONSERVED COMPONENT OF ABC TRANSPORTER FOR NATURAL AMINO ACIDS-RELATED"/>
    <property type="match status" value="1"/>
</dbReference>